<dbReference type="AlphaFoldDB" id="A0A011TCZ2"/>
<dbReference type="Proteomes" id="UP000019849">
    <property type="component" value="Unassembled WGS sequence"/>
</dbReference>
<dbReference type="EMBL" id="JENY01000038">
    <property type="protein sequence ID" value="EXL01752.1"/>
    <property type="molecule type" value="Genomic_DNA"/>
</dbReference>
<sequence length="110" mass="11564">MVGLEQLPGDFLGKDVIEPIHADAQSRASHCALAHLLGAAVIAIGAALACVEHETGTAMATAGDAGKERGSVDDAWSDTLRVTALEQALHRVEGPLINDCWHLELDPFGR</sequence>
<name>A0A011TCZ2_9HYPH</name>
<comment type="caution">
    <text evidence="1">The sequence shown here is derived from an EMBL/GenBank/DDBJ whole genome shotgun (WGS) entry which is preliminary data.</text>
</comment>
<organism evidence="1 2">
    <name type="scientific">Aquamicrobium defluvii</name>
    <dbReference type="NCBI Taxonomy" id="69279"/>
    <lineage>
        <taxon>Bacteria</taxon>
        <taxon>Pseudomonadati</taxon>
        <taxon>Pseudomonadota</taxon>
        <taxon>Alphaproteobacteria</taxon>
        <taxon>Hyphomicrobiales</taxon>
        <taxon>Phyllobacteriaceae</taxon>
        <taxon>Aquamicrobium</taxon>
    </lineage>
</organism>
<accession>A0A011TCZ2</accession>
<protein>
    <submittedName>
        <fullName evidence="1">Uncharacterized protein</fullName>
    </submittedName>
</protein>
<evidence type="ECO:0000313" key="1">
    <source>
        <dbReference type="EMBL" id="EXL01752.1"/>
    </source>
</evidence>
<proteinExistence type="predicted"/>
<evidence type="ECO:0000313" key="2">
    <source>
        <dbReference type="Proteomes" id="UP000019849"/>
    </source>
</evidence>
<reference evidence="1 2" key="1">
    <citation type="submission" date="2014-02" db="EMBL/GenBank/DDBJ databases">
        <title>Aquamicrobium defluvii Genome sequencing.</title>
        <authorList>
            <person name="Wang X."/>
        </authorList>
    </citation>
    <scope>NUCLEOTIDE SEQUENCE [LARGE SCALE GENOMIC DNA]</scope>
    <source>
        <strain evidence="1 2">W13Z1</strain>
    </source>
</reference>
<gene>
    <name evidence="1" type="ORF">BG36_16990</name>
</gene>
<dbReference type="HOGENOM" id="CLU_2165721_0_0_5"/>